<reference evidence="2 3" key="1">
    <citation type="submission" date="2019-10" db="EMBL/GenBank/DDBJ databases">
        <title>Genome sequence of Phaeocystidibacter marisrubri JCM30614 (type strain).</title>
        <authorList>
            <person name="Bowman J.P."/>
        </authorList>
    </citation>
    <scope>NUCLEOTIDE SEQUENCE [LARGE SCALE GENOMIC DNA]</scope>
    <source>
        <strain evidence="2 3">JCM 30614</strain>
    </source>
</reference>
<dbReference type="RefSeq" id="WP_151691866.1">
    <property type="nucleotide sequence ID" value="NZ_BMGX01000002.1"/>
</dbReference>
<sequence length="168" mass="17696">MKKLINLSLALVGFAVIATSCKKDETNDDNNNNTAQGIQGEWQSSGDDVAPLLAALFGTDSIYANFAMDMSYTVEQYDSTGAKLTLSGVYTQTKSGVGDIWTITVNQSSPAALDSEGIFEVTNSTMLYEIVQTNPDIGAVPPTAAGGFGSTNGGALGMMNVQTYQKIE</sequence>
<dbReference type="EMBL" id="WBVQ01000001">
    <property type="protein sequence ID" value="KAB2817295.1"/>
    <property type="molecule type" value="Genomic_DNA"/>
</dbReference>
<feature type="chain" id="PRO_5027014410" description="Lipocalin-like domain-containing protein" evidence="1">
    <location>
        <begin position="19"/>
        <end position="168"/>
    </location>
</feature>
<organism evidence="2 3">
    <name type="scientific">Phaeocystidibacter marisrubri</name>
    <dbReference type="NCBI Taxonomy" id="1577780"/>
    <lineage>
        <taxon>Bacteria</taxon>
        <taxon>Pseudomonadati</taxon>
        <taxon>Bacteroidota</taxon>
        <taxon>Flavobacteriia</taxon>
        <taxon>Flavobacteriales</taxon>
        <taxon>Phaeocystidibacteraceae</taxon>
        <taxon>Phaeocystidibacter</taxon>
    </lineage>
</organism>
<name>A0A6L3ZIJ3_9FLAO</name>
<dbReference type="OrthoDB" id="1467611at2"/>
<keyword evidence="1" id="KW-0732">Signal</keyword>
<protein>
    <recommendedName>
        <fullName evidence="4">Lipocalin-like domain-containing protein</fullName>
    </recommendedName>
</protein>
<evidence type="ECO:0000313" key="2">
    <source>
        <dbReference type="EMBL" id="KAB2817295.1"/>
    </source>
</evidence>
<feature type="signal peptide" evidence="1">
    <location>
        <begin position="1"/>
        <end position="18"/>
    </location>
</feature>
<gene>
    <name evidence="2" type="ORF">F8C82_02575</name>
</gene>
<dbReference type="AlphaFoldDB" id="A0A6L3ZIJ3"/>
<evidence type="ECO:0008006" key="4">
    <source>
        <dbReference type="Google" id="ProtNLM"/>
    </source>
</evidence>
<dbReference type="Proteomes" id="UP000484164">
    <property type="component" value="Unassembled WGS sequence"/>
</dbReference>
<keyword evidence="3" id="KW-1185">Reference proteome</keyword>
<evidence type="ECO:0000313" key="3">
    <source>
        <dbReference type="Proteomes" id="UP000484164"/>
    </source>
</evidence>
<evidence type="ECO:0000256" key="1">
    <source>
        <dbReference type="SAM" id="SignalP"/>
    </source>
</evidence>
<comment type="caution">
    <text evidence="2">The sequence shown here is derived from an EMBL/GenBank/DDBJ whole genome shotgun (WGS) entry which is preliminary data.</text>
</comment>
<proteinExistence type="predicted"/>
<dbReference type="PROSITE" id="PS51257">
    <property type="entry name" value="PROKAR_LIPOPROTEIN"/>
    <property type="match status" value="1"/>
</dbReference>
<accession>A0A6L3ZIJ3</accession>